<evidence type="ECO:0000313" key="1">
    <source>
        <dbReference type="EMBL" id="RWR83351.1"/>
    </source>
</evidence>
<keyword evidence="2" id="KW-1185">Reference proteome</keyword>
<name>A0A3S3MGQ6_9MAGN</name>
<proteinExistence type="predicted"/>
<dbReference type="PANTHER" id="PTHR35286:SF1">
    <property type="entry name" value="EXPRESSED PROTEIN"/>
    <property type="match status" value="1"/>
</dbReference>
<reference evidence="1 2" key="1">
    <citation type="journal article" date="2019" name="Nat. Plants">
        <title>Stout camphor tree genome fills gaps in understanding of flowering plant genome evolution.</title>
        <authorList>
            <person name="Chaw S.M."/>
            <person name="Liu Y.C."/>
            <person name="Wu Y.W."/>
            <person name="Wang H.Y."/>
            <person name="Lin C.I."/>
            <person name="Wu C.S."/>
            <person name="Ke H.M."/>
            <person name="Chang L.Y."/>
            <person name="Hsu C.Y."/>
            <person name="Yang H.T."/>
            <person name="Sudianto E."/>
            <person name="Hsu M.H."/>
            <person name="Wu K.P."/>
            <person name="Wang L.N."/>
            <person name="Leebens-Mack J.H."/>
            <person name="Tsai I.J."/>
        </authorList>
    </citation>
    <scope>NUCLEOTIDE SEQUENCE [LARGE SCALE GENOMIC DNA]</scope>
    <source>
        <strain evidence="2">cv. Chaw 1501</strain>
        <tissue evidence="1">Young leaves</tissue>
    </source>
</reference>
<evidence type="ECO:0000313" key="2">
    <source>
        <dbReference type="Proteomes" id="UP000283530"/>
    </source>
</evidence>
<sequence>MSVPYNLFLTLFPESFILGPFLNNNLDLSRMGHVAYEEAEVEREIVHMILASDTTSLWPNFNQTVMIREHNINIEWHDERGSDYRVWVWHGHLMAYDEVNGYSLEYIYGYYFERKTERQ</sequence>
<dbReference type="Proteomes" id="UP000283530">
    <property type="component" value="Unassembled WGS sequence"/>
</dbReference>
<dbReference type="EMBL" id="QPKB01000004">
    <property type="protein sequence ID" value="RWR83351.1"/>
    <property type="molecule type" value="Genomic_DNA"/>
</dbReference>
<dbReference type="OrthoDB" id="1904011at2759"/>
<dbReference type="STRING" id="337451.A0A3S3MGQ6"/>
<protein>
    <submittedName>
        <fullName evidence="1">FK506-binding protein 5-like protein</fullName>
    </submittedName>
</protein>
<gene>
    <name evidence="1" type="ORF">CKAN_01210400</name>
</gene>
<comment type="caution">
    <text evidence="1">The sequence shown here is derived from an EMBL/GenBank/DDBJ whole genome shotgun (WGS) entry which is preliminary data.</text>
</comment>
<organism evidence="1 2">
    <name type="scientific">Cinnamomum micranthum f. kanehirae</name>
    <dbReference type="NCBI Taxonomy" id="337451"/>
    <lineage>
        <taxon>Eukaryota</taxon>
        <taxon>Viridiplantae</taxon>
        <taxon>Streptophyta</taxon>
        <taxon>Embryophyta</taxon>
        <taxon>Tracheophyta</taxon>
        <taxon>Spermatophyta</taxon>
        <taxon>Magnoliopsida</taxon>
        <taxon>Magnoliidae</taxon>
        <taxon>Laurales</taxon>
        <taxon>Lauraceae</taxon>
        <taxon>Cinnamomum</taxon>
    </lineage>
</organism>
<accession>A0A3S3MGQ6</accession>
<dbReference type="AlphaFoldDB" id="A0A3S3MGQ6"/>
<dbReference type="PANTHER" id="PTHR35286">
    <property type="entry name" value="EXPRESSED PROTEIN"/>
    <property type="match status" value="1"/>
</dbReference>